<feature type="region of interest" description="Disordered" evidence="5">
    <location>
        <begin position="16"/>
        <end position="151"/>
    </location>
</feature>
<evidence type="ECO:0000256" key="3">
    <source>
        <dbReference type="ARBA" id="ARBA00022490"/>
    </source>
</evidence>
<dbReference type="GO" id="GO:0005737">
    <property type="term" value="C:cytoplasm"/>
    <property type="evidence" value="ECO:0007669"/>
    <property type="project" value="UniProtKB-SubCell"/>
</dbReference>
<feature type="region of interest" description="Disordered" evidence="5">
    <location>
        <begin position="213"/>
        <end position="236"/>
    </location>
</feature>
<feature type="compositionally biased region" description="Basic and acidic residues" evidence="5">
    <location>
        <begin position="136"/>
        <end position="146"/>
    </location>
</feature>
<evidence type="ECO:0000256" key="2">
    <source>
        <dbReference type="ARBA" id="ARBA00008332"/>
    </source>
</evidence>
<dbReference type="EMBL" id="JALJOQ010000115">
    <property type="protein sequence ID" value="KAK9796635.1"/>
    <property type="molecule type" value="Genomic_DNA"/>
</dbReference>
<comment type="subcellular location">
    <subcellularLocation>
        <location evidence="1">Cytoplasm</location>
    </subcellularLocation>
</comment>
<keyword evidence="3" id="KW-0963">Cytoplasm</keyword>
<protein>
    <submittedName>
        <fullName evidence="6">Uncharacterized protein</fullName>
    </submittedName>
</protein>
<name>A0AAW1NXJ2_9CHLO</name>
<dbReference type="InterPro" id="IPR019376">
    <property type="entry name" value="Myeloid_leukemia_factor"/>
</dbReference>
<dbReference type="Pfam" id="PF10248">
    <property type="entry name" value="Mlf1IP"/>
    <property type="match status" value="1"/>
</dbReference>
<comment type="similarity">
    <text evidence="2">Belongs to the MLF family.</text>
</comment>
<reference evidence="6 7" key="1">
    <citation type="journal article" date="2024" name="Nat. Commun.">
        <title>Phylogenomics reveals the evolutionary origins of lichenization in chlorophyte algae.</title>
        <authorList>
            <person name="Puginier C."/>
            <person name="Libourel C."/>
            <person name="Otte J."/>
            <person name="Skaloud P."/>
            <person name="Haon M."/>
            <person name="Grisel S."/>
            <person name="Petersen M."/>
            <person name="Berrin J.G."/>
            <person name="Delaux P.M."/>
            <person name="Dal Grande F."/>
            <person name="Keller J."/>
        </authorList>
    </citation>
    <scope>NUCLEOTIDE SEQUENCE [LARGE SCALE GENOMIC DNA]</scope>
    <source>
        <strain evidence="6 7">SAG 2036</strain>
    </source>
</reference>
<feature type="compositionally biased region" description="Polar residues" evidence="5">
    <location>
        <begin position="214"/>
        <end position="224"/>
    </location>
</feature>
<dbReference type="PANTHER" id="PTHR13105">
    <property type="entry name" value="MYELOID LEUKEMIA FACTOR"/>
    <property type="match status" value="1"/>
</dbReference>
<accession>A0AAW1NXJ2</accession>
<comment type="caution">
    <text evidence="6">The sequence shown here is derived from an EMBL/GenBank/DDBJ whole genome shotgun (WGS) entry which is preliminary data.</text>
</comment>
<dbReference type="Proteomes" id="UP001465755">
    <property type="component" value="Unassembled WGS sequence"/>
</dbReference>
<keyword evidence="7" id="KW-1185">Reference proteome</keyword>
<dbReference type="AlphaFoldDB" id="A0AAW1NXJ2"/>
<evidence type="ECO:0000313" key="7">
    <source>
        <dbReference type="Proteomes" id="UP001465755"/>
    </source>
</evidence>
<gene>
    <name evidence="6" type="ORF">WJX73_005547</name>
</gene>
<evidence type="ECO:0000256" key="5">
    <source>
        <dbReference type="SAM" id="MobiDB-lite"/>
    </source>
</evidence>
<keyword evidence="4" id="KW-0597">Phosphoprotein</keyword>
<organism evidence="6 7">
    <name type="scientific">Symbiochloris irregularis</name>
    <dbReference type="NCBI Taxonomy" id="706552"/>
    <lineage>
        <taxon>Eukaryota</taxon>
        <taxon>Viridiplantae</taxon>
        <taxon>Chlorophyta</taxon>
        <taxon>core chlorophytes</taxon>
        <taxon>Trebouxiophyceae</taxon>
        <taxon>Trebouxiales</taxon>
        <taxon>Trebouxiaceae</taxon>
        <taxon>Symbiochloris</taxon>
    </lineage>
</organism>
<feature type="compositionally biased region" description="Low complexity" evidence="5">
    <location>
        <begin position="85"/>
        <end position="129"/>
    </location>
</feature>
<evidence type="ECO:0000256" key="4">
    <source>
        <dbReference type="ARBA" id="ARBA00022553"/>
    </source>
</evidence>
<evidence type="ECO:0000313" key="6">
    <source>
        <dbReference type="EMBL" id="KAK9796635.1"/>
    </source>
</evidence>
<sequence>MHRMMDDMLHDPFVTGGGFHSQWPPQPLLQGSAPSRAAITIEEVEGEPHQAYHMGTPSPRVEEPGEGLAQSARVQRQHTQPPPAARQSSRPAPRRAASGSTSYYSSSSSFSQAGGSNGVVYSSSSSSRMGPGGVMEHSETVQDGRTGESSVLVSRFLGDRGRTITRMRGRDGQETGDDNLHNLREDEANAFHQDWTAQSAAVAMAEQQMCGRQAQATSSNNAGINSEAKYLSGPAA</sequence>
<evidence type="ECO:0000256" key="1">
    <source>
        <dbReference type="ARBA" id="ARBA00004496"/>
    </source>
</evidence>
<proteinExistence type="inferred from homology"/>